<feature type="region of interest" description="Disordered" evidence="1">
    <location>
        <begin position="364"/>
        <end position="388"/>
    </location>
</feature>
<dbReference type="Proteomes" id="UP000580250">
    <property type="component" value="Unassembled WGS sequence"/>
</dbReference>
<evidence type="ECO:0000313" key="4">
    <source>
        <dbReference type="Proteomes" id="UP000580250"/>
    </source>
</evidence>
<reference evidence="3 4" key="1">
    <citation type="submission" date="2020-08" db="EMBL/GenBank/DDBJ databases">
        <authorList>
            <person name="Koutsovoulos G."/>
            <person name="Danchin GJ E."/>
        </authorList>
    </citation>
    <scope>NUCLEOTIDE SEQUENCE [LARGE SCALE GENOMIC DNA]</scope>
</reference>
<sequence length="388" mass="44706">MNRNKNQQQNISKMSVKQTKPMPLELLVNIFREAGNLYFNELRKCRATNSSSKEMGIKDNPTEIQLIKYWYNYATSLLTSSSIVFVFVGKYFKKVEEMVTVLVFDVDFLLHDFLVQDHQNTIEFKAEFDEVLPKLVERFNKNIGFACSNILDAKNDWDSKKMEIAFSKQLLPPVASVYPSSSREVYTPETSSLTDFTLEDLKEPVEKCQNLRSLFELYKGNAACLSDTLELYYVSSENLFKGLVNAERVPDSNAKMYRECFKFLKDRYILVMVSLNDLGGVVPVMAKLLLYRLAEFFKAENLFCVTSKTFVQLLSEKIISSFPNKRIILFNTIENCQRMEKWMGVKCSFISSIQELIHFCTEMTETDSSPSPPTDTSTTSAKKRKLDN</sequence>
<keyword evidence="2" id="KW-0472">Membrane</keyword>
<proteinExistence type="predicted"/>
<dbReference type="InterPro" id="IPR038102">
    <property type="entry name" value="EYA_dom_sf"/>
</dbReference>
<accession>A0A6V7VAY9</accession>
<name>A0A6V7VAY9_MELEN</name>
<gene>
    <name evidence="3" type="ORF">MENT_LOCUS23696</name>
</gene>
<feature type="compositionally biased region" description="Low complexity" evidence="1">
    <location>
        <begin position="366"/>
        <end position="380"/>
    </location>
</feature>
<organism evidence="3 4">
    <name type="scientific">Meloidogyne enterolobii</name>
    <name type="common">Root-knot nematode worm</name>
    <name type="synonym">Meloidogyne mayaguensis</name>
    <dbReference type="NCBI Taxonomy" id="390850"/>
    <lineage>
        <taxon>Eukaryota</taxon>
        <taxon>Metazoa</taxon>
        <taxon>Ecdysozoa</taxon>
        <taxon>Nematoda</taxon>
        <taxon>Chromadorea</taxon>
        <taxon>Rhabditida</taxon>
        <taxon>Tylenchina</taxon>
        <taxon>Tylenchomorpha</taxon>
        <taxon>Tylenchoidea</taxon>
        <taxon>Meloidogynidae</taxon>
        <taxon>Meloidogyninae</taxon>
        <taxon>Meloidogyne</taxon>
    </lineage>
</organism>
<comment type="caution">
    <text evidence="3">The sequence shown here is derived from an EMBL/GenBank/DDBJ whole genome shotgun (WGS) entry which is preliminary data.</text>
</comment>
<evidence type="ECO:0000313" key="3">
    <source>
        <dbReference type="EMBL" id="CAD2172156.1"/>
    </source>
</evidence>
<dbReference type="AlphaFoldDB" id="A0A6V7VAY9"/>
<protein>
    <submittedName>
        <fullName evidence="3">Uncharacterized protein</fullName>
    </submittedName>
</protein>
<keyword evidence="2" id="KW-0812">Transmembrane</keyword>
<dbReference type="EMBL" id="CAJEWN010000196">
    <property type="protein sequence ID" value="CAD2172156.1"/>
    <property type="molecule type" value="Genomic_DNA"/>
</dbReference>
<evidence type="ECO:0000256" key="1">
    <source>
        <dbReference type="SAM" id="MobiDB-lite"/>
    </source>
</evidence>
<evidence type="ECO:0000256" key="2">
    <source>
        <dbReference type="SAM" id="Phobius"/>
    </source>
</evidence>
<dbReference type="Gene3D" id="3.40.50.12350">
    <property type="match status" value="1"/>
</dbReference>
<feature type="transmembrane region" description="Helical" evidence="2">
    <location>
        <begin position="70"/>
        <end position="88"/>
    </location>
</feature>
<keyword evidence="2" id="KW-1133">Transmembrane helix</keyword>